<accession>A0AB34FFK4</accession>
<protein>
    <submittedName>
        <fullName evidence="3">FAD/NAD(P)-binding domain-containing protein</fullName>
    </submittedName>
</protein>
<gene>
    <name evidence="3" type="ORF">O9K51_08814</name>
</gene>
<dbReference type="EMBL" id="JAQHRD010000008">
    <property type="protein sequence ID" value="KAJ6438223.1"/>
    <property type="molecule type" value="Genomic_DNA"/>
</dbReference>
<sequence>MKSALAVLLAAAAVVVRLVAATHLAKDYTRPKTQPFLEPTRDVCSVSIAANKKENPVRAHIREDCMGSLAWCYWRWYELEEGTQITSVDDCYRARGLDPRAVVVPRIVNASAYFDFLRTLDVAVKAYSRFSAVRLFMDFVFDGENQPDWIGSVNIQNLEATNEERRLLAKNNLEAAKRSLSAAFEALFVPDVMMRLDRSWYRITYRWSRILRRSLDFGDEIDDLRDWLDQKTLGRWARTQSTGGRDVWIQGSSRGRGSRVGENESFGKLG</sequence>
<comment type="caution">
    <text evidence="3">The sequence shown here is derived from an EMBL/GenBank/DDBJ whole genome shotgun (WGS) entry which is preliminary data.</text>
</comment>
<keyword evidence="2" id="KW-0732">Signal</keyword>
<organism evidence="3 4">
    <name type="scientific">Purpureocillium lavendulum</name>
    <dbReference type="NCBI Taxonomy" id="1247861"/>
    <lineage>
        <taxon>Eukaryota</taxon>
        <taxon>Fungi</taxon>
        <taxon>Dikarya</taxon>
        <taxon>Ascomycota</taxon>
        <taxon>Pezizomycotina</taxon>
        <taxon>Sordariomycetes</taxon>
        <taxon>Hypocreomycetidae</taxon>
        <taxon>Hypocreales</taxon>
        <taxon>Ophiocordycipitaceae</taxon>
        <taxon>Purpureocillium</taxon>
    </lineage>
</organism>
<evidence type="ECO:0000256" key="2">
    <source>
        <dbReference type="SAM" id="SignalP"/>
    </source>
</evidence>
<feature type="region of interest" description="Disordered" evidence="1">
    <location>
        <begin position="247"/>
        <end position="270"/>
    </location>
</feature>
<name>A0AB34FFK4_9HYPO</name>
<evidence type="ECO:0000313" key="4">
    <source>
        <dbReference type="Proteomes" id="UP001163105"/>
    </source>
</evidence>
<reference evidence="3" key="1">
    <citation type="submission" date="2023-01" db="EMBL/GenBank/DDBJ databases">
        <title>The growth and conidiation of Purpureocillium lavendulum are regulated by nitrogen source and histone H3K14 acetylation.</title>
        <authorList>
            <person name="Tang P."/>
            <person name="Han J."/>
            <person name="Zhang C."/>
            <person name="Tang P."/>
            <person name="Qi F."/>
            <person name="Zhang K."/>
            <person name="Liang L."/>
        </authorList>
    </citation>
    <scope>NUCLEOTIDE SEQUENCE</scope>
    <source>
        <strain evidence="3">YMF1.00683</strain>
    </source>
</reference>
<dbReference type="Proteomes" id="UP001163105">
    <property type="component" value="Unassembled WGS sequence"/>
</dbReference>
<evidence type="ECO:0000313" key="3">
    <source>
        <dbReference type="EMBL" id="KAJ6438223.1"/>
    </source>
</evidence>
<evidence type="ECO:0000256" key="1">
    <source>
        <dbReference type="SAM" id="MobiDB-lite"/>
    </source>
</evidence>
<dbReference type="AlphaFoldDB" id="A0AB34FFK4"/>
<feature type="chain" id="PRO_5044189051" evidence="2">
    <location>
        <begin position="22"/>
        <end position="270"/>
    </location>
</feature>
<proteinExistence type="predicted"/>
<keyword evidence="4" id="KW-1185">Reference proteome</keyword>
<feature type="signal peptide" evidence="2">
    <location>
        <begin position="1"/>
        <end position="21"/>
    </location>
</feature>